<dbReference type="PANTHER" id="PTHR48069:SF3">
    <property type="entry name" value="DIHYDROFOLATE REDUCTASE"/>
    <property type="match status" value="1"/>
</dbReference>
<dbReference type="PROSITE" id="PS51330">
    <property type="entry name" value="DHFR_2"/>
    <property type="match status" value="1"/>
</dbReference>
<sequence length="182" mass="20581">MAPTTKLNLVVAACNNMGIGIEGRLPWRLKQDMAFFKKITSTTQNAEKKNMVVMGKRTWLSIPQNFRPLPGRVNVVLSSQLTEVPEGVHIARNLNQALSLADTLAVQHVFIIGGASVYKEAMEAPNPCRIYLTRIYHDFVCDTFLPDINLNQFIKVSDPENVPIEDFEENEIKFSIEVYDKK</sequence>
<dbReference type="GO" id="GO:0046452">
    <property type="term" value="P:dihydrofolate metabolic process"/>
    <property type="evidence" value="ECO:0007669"/>
    <property type="project" value="TreeGrafter"/>
</dbReference>
<dbReference type="InterPro" id="IPR017925">
    <property type="entry name" value="DHFR_CS"/>
</dbReference>
<dbReference type="Proteomes" id="UP001497497">
    <property type="component" value="Unassembled WGS sequence"/>
</dbReference>
<dbReference type="Gene3D" id="3.40.430.10">
    <property type="entry name" value="Dihydrofolate Reductase, subunit A"/>
    <property type="match status" value="1"/>
</dbReference>
<gene>
    <name evidence="10" type="ORF">GSLYS_00003602001</name>
</gene>
<protein>
    <recommendedName>
        <fullName evidence="3">dihydrofolate reductase</fullName>
        <ecNumber evidence="3">1.5.1.3</ecNumber>
    </recommendedName>
</protein>
<evidence type="ECO:0000256" key="8">
    <source>
        <dbReference type="RuleBase" id="RU004474"/>
    </source>
</evidence>
<dbReference type="InterPro" id="IPR024072">
    <property type="entry name" value="DHFR-like_dom_sf"/>
</dbReference>
<keyword evidence="6" id="KW-0560">Oxidoreductase</keyword>
<dbReference type="CDD" id="cd00209">
    <property type="entry name" value="DHFR"/>
    <property type="match status" value="1"/>
</dbReference>
<dbReference type="Pfam" id="PF00186">
    <property type="entry name" value="DHFR_1"/>
    <property type="match status" value="1"/>
</dbReference>
<dbReference type="GO" id="GO:0006730">
    <property type="term" value="P:one-carbon metabolic process"/>
    <property type="evidence" value="ECO:0007669"/>
    <property type="project" value="UniProtKB-KW"/>
</dbReference>
<dbReference type="GO" id="GO:0046654">
    <property type="term" value="P:tetrahydrofolate biosynthetic process"/>
    <property type="evidence" value="ECO:0007669"/>
    <property type="project" value="InterPro"/>
</dbReference>
<keyword evidence="5" id="KW-0521">NADP</keyword>
<name>A0AAV2H6U5_LYMST</name>
<organism evidence="10 11">
    <name type="scientific">Lymnaea stagnalis</name>
    <name type="common">Great pond snail</name>
    <name type="synonym">Helix stagnalis</name>
    <dbReference type="NCBI Taxonomy" id="6523"/>
    <lineage>
        <taxon>Eukaryota</taxon>
        <taxon>Metazoa</taxon>
        <taxon>Spiralia</taxon>
        <taxon>Lophotrochozoa</taxon>
        <taxon>Mollusca</taxon>
        <taxon>Gastropoda</taxon>
        <taxon>Heterobranchia</taxon>
        <taxon>Euthyneura</taxon>
        <taxon>Panpulmonata</taxon>
        <taxon>Hygrophila</taxon>
        <taxon>Lymnaeoidea</taxon>
        <taxon>Lymnaeidae</taxon>
        <taxon>Lymnaea</taxon>
    </lineage>
</organism>
<dbReference type="GO" id="GO:0046655">
    <property type="term" value="P:folic acid metabolic process"/>
    <property type="evidence" value="ECO:0007669"/>
    <property type="project" value="TreeGrafter"/>
</dbReference>
<comment type="catalytic activity">
    <reaction evidence="7">
        <text>(6S)-5,6,7,8-tetrahydrofolate + NADP(+) = 7,8-dihydrofolate + NADPH + H(+)</text>
        <dbReference type="Rhea" id="RHEA:15009"/>
        <dbReference type="ChEBI" id="CHEBI:15378"/>
        <dbReference type="ChEBI" id="CHEBI:57451"/>
        <dbReference type="ChEBI" id="CHEBI:57453"/>
        <dbReference type="ChEBI" id="CHEBI:57783"/>
        <dbReference type="ChEBI" id="CHEBI:58349"/>
        <dbReference type="EC" id="1.5.1.3"/>
    </reaction>
</comment>
<keyword evidence="11" id="KW-1185">Reference proteome</keyword>
<comment type="pathway">
    <text evidence="1">Cofactor biosynthesis; tetrahydrofolate biosynthesis; 5,6,7,8-tetrahydrofolate from 7,8-dihydrofolate: step 1/1.</text>
</comment>
<keyword evidence="4" id="KW-0554">One-carbon metabolism</keyword>
<feature type="domain" description="DHFR" evidence="9">
    <location>
        <begin position="6"/>
        <end position="181"/>
    </location>
</feature>
<dbReference type="InterPro" id="IPR001796">
    <property type="entry name" value="DHFR_dom"/>
</dbReference>
<comment type="caution">
    <text evidence="10">The sequence shown here is derived from an EMBL/GenBank/DDBJ whole genome shotgun (WGS) entry which is preliminary data.</text>
</comment>
<dbReference type="PROSITE" id="PS00075">
    <property type="entry name" value="DHFR_1"/>
    <property type="match status" value="1"/>
</dbReference>
<dbReference type="EC" id="1.5.1.3" evidence="3"/>
<evidence type="ECO:0000256" key="6">
    <source>
        <dbReference type="ARBA" id="ARBA00023002"/>
    </source>
</evidence>
<dbReference type="GO" id="GO:0005739">
    <property type="term" value="C:mitochondrion"/>
    <property type="evidence" value="ECO:0007669"/>
    <property type="project" value="TreeGrafter"/>
</dbReference>
<dbReference type="PRINTS" id="PR00070">
    <property type="entry name" value="DHFR"/>
</dbReference>
<evidence type="ECO:0000313" key="11">
    <source>
        <dbReference type="Proteomes" id="UP001497497"/>
    </source>
</evidence>
<evidence type="ECO:0000256" key="4">
    <source>
        <dbReference type="ARBA" id="ARBA00022563"/>
    </source>
</evidence>
<dbReference type="PANTHER" id="PTHR48069">
    <property type="entry name" value="DIHYDROFOLATE REDUCTASE"/>
    <property type="match status" value="1"/>
</dbReference>
<dbReference type="GO" id="GO:0004146">
    <property type="term" value="F:dihydrofolate reductase activity"/>
    <property type="evidence" value="ECO:0007669"/>
    <property type="project" value="UniProtKB-EC"/>
</dbReference>
<evidence type="ECO:0000256" key="7">
    <source>
        <dbReference type="ARBA" id="ARBA00048873"/>
    </source>
</evidence>
<dbReference type="GO" id="GO:0050661">
    <property type="term" value="F:NADP binding"/>
    <property type="evidence" value="ECO:0007669"/>
    <property type="project" value="InterPro"/>
</dbReference>
<comment type="similarity">
    <text evidence="2 8">Belongs to the dihydrofolate reductase family.</text>
</comment>
<dbReference type="AlphaFoldDB" id="A0AAV2H6U5"/>
<evidence type="ECO:0000259" key="9">
    <source>
        <dbReference type="PROSITE" id="PS51330"/>
    </source>
</evidence>
<dbReference type="InterPro" id="IPR012259">
    <property type="entry name" value="DHFR"/>
</dbReference>
<evidence type="ECO:0000256" key="1">
    <source>
        <dbReference type="ARBA" id="ARBA00004903"/>
    </source>
</evidence>
<accession>A0AAV2H6U5</accession>
<reference evidence="10 11" key="1">
    <citation type="submission" date="2024-04" db="EMBL/GenBank/DDBJ databases">
        <authorList>
            <consortium name="Genoscope - CEA"/>
            <person name="William W."/>
        </authorList>
    </citation>
    <scope>NUCLEOTIDE SEQUENCE [LARGE SCALE GENOMIC DNA]</scope>
</reference>
<evidence type="ECO:0000256" key="3">
    <source>
        <dbReference type="ARBA" id="ARBA00012856"/>
    </source>
</evidence>
<evidence type="ECO:0000313" key="10">
    <source>
        <dbReference type="EMBL" id="CAL1529447.1"/>
    </source>
</evidence>
<dbReference type="EMBL" id="CAXITT010000049">
    <property type="protein sequence ID" value="CAL1529447.1"/>
    <property type="molecule type" value="Genomic_DNA"/>
</dbReference>
<dbReference type="FunFam" id="3.40.430.10:FF:000002">
    <property type="entry name" value="Dihydrofolate reductase"/>
    <property type="match status" value="1"/>
</dbReference>
<evidence type="ECO:0000256" key="2">
    <source>
        <dbReference type="ARBA" id="ARBA00009539"/>
    </source>
</evidence>
<dbReference type="SUPFAM" id="SSF53597">
    <property type="entry name" value="Dihydrofolate reductase-like"/>
    <property type="match status" value="1"/>
</dbReference>
<proteinExistence type="inferred from homology"/>
<evidence type="ECO:0000256" key="5">
    <source>
        <dbReference type="ARBA" id="ARBA00022857"/>
    </source>
</evidence>